<reference evidence="1 2" key="1">
    <citation type="journal article" date="2017" name="Int. J. Syst. Evol. Microbiol.">
        <title>Bacillus notoginsengisoli sp. nov., a novel bacterium isolated from the rhizosphere of Panax notoginseng.</title>
        <authorList>
            <person name="Zhang M.Y."/>
            <person name="Cheng J."/>
            <person name="Cai Y."/>
            <person name="Zhang T.Y."/>
            <person name="Wu Y.Y."/>
            <person name="Manikprabhu D."/>
            <person name="Li W.J."/>
            <person name="Zhang Y.X."/>
        </authorList>
    </citation>
    <scope>NUCLEOTIDE SEQUENCE [LARGE SCALE GENOMIC DNA]</scope>
    <source>
        <strain evidence="1 2">JCM 30743</strain>
    </source>
</reference>
<accession>A0A417YZY3</accession>
<gene>
    <name evidence="1" type="ORF">D1B31_02140</name>
</gene>
<evidence type="ECO:0000313" key="2">
    <source>
        <dbReference type="Proteomes" id="UP000284416"/>
    </source>
</evidence>
<organism evidence="1 2">
    <name type="scientific">Neobacillus notoginsengisoli</name>
    <dbReference type="NCBI Taxonomy" id="1578198"/>
    <lineage>
        <taxon>Bacteria</taxon>
        <taxon>Bacillati</taxon>
        <taxon>Bacillota</taxon>
        <taxon>Bacilli</taxon>
        <taxon>Bacillales</taxon>
        <taxon>Bacillaceae</taxon>
        <taxon>Neobacillus</taxon>
    </lineage>
</organism>
<evidence type="ECO:0000313" key="1">
    <source>
        <dbReference type="EMBL" id="RHW43479.1"/>
    </source>
</evidence>
<keyword evidence="2" id="KW-1185">Reference proteome</keyword>
<evidence type="ECO:0008006" key="3">
    <source>
        <dbReference type="Google" id="ProtNLM"/>
    </source>
</evidence>
<sequence>MTQCEAIIEALQALGGEATIKEVDEWLDRNYPNRWKGSGTSLADMVPLERGGNISSSVPQHFRVLERVGPGRYKLTYEL</sequence>
<proteinExistence type="predicted"/>
<comment type="caution">
    <text evidence="1">The sequence shown here is derived from an EMBL/GenBank/DDBJ whole genome shotgun (WGS) entry which is preliminary data.</text>
</comment>
<dbReference type="RefSeq" id="WP_118919087.1">
    <property type="nucleotide sequence ID" value="NZ_QWEG01000001.1"/>
</dbReference>
<name>A0A417YZY3_9BACI</name>
<dbReference type="OrthoDB" id="3692101at2"/>
<protein>
    <recommendedName>
        <fullName evidence="3">HTH HARE-type domain-containing protein</fullName>
    </recommendedName>
</protein>
<dbReference type="Proteomes" id="UP000284416">
    <property type="component" value="Unassembled WGS sequence"/>
</dbReference>
<dbReference type="AlphaFoldDB" id="A0A417YZY3"/>
<dbReference type="EMBL" id="QWEG01000001">
    <property type="protein sequence ID" value="RHW43479.1"/>
    <property type="molecule type" value="Genomic_DNA"/>
</dbReference>